<reference evidence="9" key="1">
    <citation type="submission" date="2020-10" db="EMBL/GenBank/DDBJ databases">
        <authorList>
            <person name="Gilroy R."/>
        </authorList>
    </citation>
    <scope>NUCLEOTIDE SEQUENCE</scope>
    <source>
        <strain evidence="9">CHK178-757</strain>
    </source>
</reference>
<dbReference type="PROSITE" id="PS00107">
    <property type="entry name" value="PROTEIN_KINASE_ATP"/>
    <property type="match status" value="1"/>
</dbReference>
<gene>
    <name evidence="9" type="ORF">IAB46_10610</name>
</gene>
<comment type="caution">
    <text evidence="9">The sequence shown here is derived from an EMBL/GenBank/DDBJ whole genome shotgun (WGS) entry which is preliminary data.</text>
</comment>
<evidence type="ECO:0000256" key="6">
    <source>
        <dbReference type="SAM" id="MobiDB-lite"/>
    </source>
</evidence>
<dbReference type="PANTHER" id="PTHR24348:SF22">
    <property type="entry name" value="NON-SPECIFIC SERINE_THREONINE PROTEIN KINASE"/>
    <property type="match status" value="1"/>
</dbReference>
<keyword evidence="4 5" id="KW-0067">ATP-binding</keyword>
<feature type="binding site" evidence="5">
    <location>
        <position position="45"/>
    </location>
    <ligand>
        <name>ATP</name>
        <dbReference type="ChEBI" id="CHEBI:30616"/>
    </ligand>
</feature>
<evidence type="ECO:0000256" key="2">
    <source>
        <dbReference type="ARBA" id="ARBA00022741"/>
    </source>
</evidence>
<proteinExistence type="predicted"/>
<dbReference type="InterPro" id="IPR011009">
    <property type="entry name" value="Kinase-like_dom_sf"/>
</dbReference>
<dbReference type="SUPFAM" id="SSF56112">
    <property type="entry name" value="Protein kinase-like (PK-like)"/>
    <property type="match status" value="1"/>
</dbReference>
<dbReference type="SMART" id="SM00220">
    <property type="entry name" value="S_TKc"/>
    <property type="match status" value="1"/>
</dbReference>
<name>A0A9D1F5X6_9FIRM</name>
<dbReference type="GO" id="GO:0005776">
    <property type="term" value="C:autophagosome"/>
    <property type="evidence" value="ECO:0007669"/>
    <property type="project" value="TreeGrafter"/>
</dbReference>
<feature type="region of interest" description="Disordered" evidence="6">
    <location>
        <begin position="393"/>
        <end position="427"/>
    </location>
</feature>
<sequence length="667" mass="72810">MTDMVNLSGVWPEWQIEKELGRGSFGVVYKAVRQDHNIRSYSAIKVISIPSDGNQIDSLRSEGLDMNATRTYLQGIVNDFVSEIQIMESFKGMQNIVSVEDYKVVECTDRIGWNIYIRMELLTPFNQYICDRKLSEAEVIKLGADICTALEICQKRSIIHRDIKPENIFVNDFGDFKLGDFGIARKMENVTGGLSQKGTFNYMAPEVAGNGRYDGRADIYSLGIVLYRLLNQNRLPFLDTQKQLLSPNERRAAVERRLRGEPLPAPCEASPTMASLILTACAYDPNKRFATPTAMKRALINAGNSAGTRGPQGVNMNFAQGPDPNAMEQTVRVRRAPQAQMYQNPASASGMPSPSGPKKKKRRWPVILLAVLAAAVIGGGVFAAVMLTRNNDNETTQDESSDNGSGESVAQSNPGENTGASGAPSQTGAYSDIVKTYTGTYQVDETTVLGLDVEIISCNESGNVNASVAAYSLEGTGGNTYLSCAMTGQIVGENEDGSVDLLLTFQQWIVEPRYGFDDALESLTLEINADRTKLISQDKAIYCVDASGDNMYAYANIVKTYTGTYVPNWGVTDLDLTILACDPKTGAISAEFYFHPNAHNADVSSGTFSMIGQVLRENEDGSITIGLVGQEWIDDPGGASMIDFYLTINKDGTMATSDQYQIYLTAQ</sequence>
<evidence type="ECO:0000256" key="7">
    <source>
        <dbReference type="SAM" id="Phobius"/>
    </source>
</evidence>
<protein>
    <submittedName>
        <fullName evidence="9">Serine/threonine protein kinase</fullName>
    </submittedName>
</protein>
<keyword evidence="7" id="KW-0812">Transmembrane</keyword>
<keyword evidence="1" id="KW-0808">Transferase</keyword>
<dbReference type="CDD" id="cd14014">
    <property type="entry name" value="STKc_PknB_like"/>
    <property type="match status" value="1"/>
</dbReference>
<evidence type="ECO:0000256" key="1">
    <source>
        <dbReference type="ARBA" id="ARBA00022679"/>
    </source>
</evidence>
<evidence type="ECO:0000313" key="9">
    <source>
        <dbReference type="EMBL" id="HIS47979.1"/>
    </source>
</evidence>
<evidence type="ECO:0000256" key="4">
    <source>
        <dbReference type="ARBA" id="ARBA00022840"/>
    </source>
</evidence>
<keyword evidence="3 9" id="KW-0418">Kinase</keyword>
<dbReference type="PROSITE" id="PS00108">
    <property type="entry name" value="PROTEIN_KINASE_ST"/>
    <property type="match status" value="1"/>
</dbReference>
<dbReference type="AlphaFoldDB" id="A0A9D1F5X6"/>
<feature type="domain" description="Protein kinase" evidence="8">
    <location>
        <begin position="14"/>
        <end position="300"/>
    </location>
</feature>
<evidence type="ECO:0000259" key="8">
    <source>
        <dbReference type="PROSITE" id="PS50011"/>
    </source>
</evidence>
<dbReference type="GO" id="GO:0005829">
    <property type="term" value="C:cytosol"/>
    <property type="evidence" value="ECO:0007669"/>
    <property type="project" value="TreeGrafter"/>
</dbReference>
<dbReference type="GO" id="GO:0016020">
    <property type="term" value="C:membrane"/>
    <property type="evidence" value="ECO:0007669"/>
    <property type="project" value="TreeGrafter"/>
</dbReference>
<dbReference type="GO" id="GO:0000407">
    <property type="term" value="C:phagophore assembly site"/>
    <property type="evidence" value="ECO:0007669"/>
    <property type="project" value="TreeGrafter"/>
</dbReference>
<evidence type="ECO:0000256" key="5">
    <source>
        <dbReference type="PROSITE-ProRule" id="PRU10141"/>
    </source>
</evidence>
<feature type="transmembrane region" description="Helical" evidence="7">
    <location>
        <begin position="366"/>
        <end position="387"/>
    </location>
</feature>
<dbReference type="EMBL" id="DVIT01000038">
    <property type="protein sequence ID" value="HIS47979.1"/>
    <property type="molecule type" value="Genomic_DNA"/>
</dbReference>
<accession>A0A9D1F5X6</accession>
<feature type="compositionally biased region" description="Polar residues" evidence="6">
    <location>
        <begin position="402"/>
        <end position="427"/>
    </location>
</feature>
<dbReference type="GO" id="GO:0005524">
    <property type="term" value="F:ATP binding"/>
    <property type="evidence" value="ECO:0007669"/>
    <property type="project" value="UniProtKB-UniRule"/>
</dbReference>
<keyword evidence="2 5" id="KW-0547">Nucleotide-binding</keyword>
<dbReference type="Proteomes" id="UP000823927">
    <property type="component" value="Unassembled WGS sequence"/>
</dbReference>
<dbReference type="PROSITE" id="PS50011">
    <property type="entry name" value="PROTEIN_KINASE_DOM"/>
    <property type="match status" value="1"/>
</dbReference>
<dbReference type="GO" id="GO:0004674">
    <property type="term" value="F:protein serine/threonine kinase activity"/>
    <property type="evidence" value="ECO:0007669"/>
    <property type="project" value="UniProtKB-KW"/>
</dbReference>
<dbReference type="InterPro" id="IPR017441">
    <property type="entry name" value="Protein_kinase_ATP_BS"/>
</dbReference>
<organism evidence="9 10">
    <name type="scientific">Candidatus Scybalocola faecigallinarum</name>
    <dbReference type="NCBI Taxonomy" id="2840941"/>
    <lineage>
        <taxon>Bacteria</taxon>
        <taxon>Bacillati</taxon>
        <taxon>Bacillota</taxon>
        <taxon>Clostridia</taxon>
        <taxon>Lachnospirales</taxon>
        <taxon>Lachnospiraceae</taxon>
        <taxon>Lachnospiraceae incertae sedis</taxon>
        <taxon>Candidatus Scybalocola (ex Gilroy et al. 2021)</taxon>
    </lineage>
</organism>
<dbReference type="InterPro" id="IPR008271">
    <property type="entry name" value="Ser/Thr_kinase_AS"/>
</dbReference>
<dbReference type="InterPro" id="IPR000719">
    <property type="entry name" value="Prot_kinase_dom"/>
</dbReference>
<evidence type="ECO:0000256" key="3">
    <source>
        <dbReference type="ARBA" id="ARBA00022777"/>
    </source>
</evidence>
<keyword evidence="9" id="KW-0723">Serine/threonine-protein kinase</keyword>
<keyword evidence="7" id="KW-0472">Membrane</keyword>
<reference evidence="9" key="2">
    <citation type="journal article" date="2021" name="PeerJ">
        <title>Extensive microbial diversity within the chicken gut microbiome revealed by metagenomics and culture.</title>
        <authorList>
            <person name="Gilroy R."/>
            <person name="Ravi A."/>
            <person name="Getino M."/>
            <person name="Pursley I."/>
            <person name="Horton D.L."/>
            <person name="Alikhan N.F."/>
            <person name="Baker D."/>
            <person name="Gharbi K."/>
            <person name="Hall N."/>
            <person name="Watson M."/>
            <person name="Adriaenssens E.M."/>
            <person name="Foster-Nyarko E."/>
            <person name="Jarju S."/>
            <person name="Secka A."/>
            <person name="Antonio M."/>
            <person name="Oren A."/>
            <person name="Chaudhuri R.R."/>
            <person name="La Ragione R."/>
            <person name="Hildebrand F."/>
            <person name="Pallen M.J."/>
        </authorList>
    </citation>
    <scope>NUCLEOTIDE SEQUENCE</scope>
    <source>
        <strain evidence="9">CHK178-757</strain>
    </source>
</reference>
<keyword evidence="7" id="KW-1133">Transmembrane helix</keyword>
<dbReference type="InterPro" id="IPR045269">
    <property type="entry name" value="Atg1-like"/>
</dbReference>
<feature type="region of interest" description="Disordered" evidence="6">
    <location>
        <begin position="340"/>
        <end position="360"/>
    </location>
</feature>
<dbReference type="Gene3D" id="1.10.510.10">
    <property type="entry name" value="Transferase(Phosphotransferase) domain 1"/>
    <property type="match status" value="1"/>
</dbReference>
<dbReference type="PANTHER" id="PTHR24348">
    <property type="entry name" value="SERINE/THREONINE-PROTEIN KINASE UNC-51-RELATED"/>
    <property type="match status" value="1"/>
</dbReference>
<evidence type="ECO:0000313" key="10">
    <source>
        <dbReference type="Proteomes" id="UP000823927"/>
    </source>
</evidence>
<dbReference type="Pfam" id="PF00069">
    <property type="entry name" value="Pkinase"/>
    <property type="match status" value="1"/>
</dbReference>